<dbReference type="GO" id="GO:0016020">
    <property type="term" value="C:membrane"/>
    <property type="evidence" value="ECO:0007669"/>
    <property type="project" value="InterPro"/>
</dbReference>
<dbReference type="InterPro" id="IPR027469">
    <property type="entry name" value="Cation_efflux_TMD_sf"/>
</dbReference>
<comment type="similarity">
    <text evidence="2">Belongs to the cation diffusion facilitator (CDF) transporter (TC 2.A.4) family. SLC30A subfamily.</text>
</comment>
<comment type="subcellular location">
    <subcellularLocation>
        <location evidence="1">Endomembrane system</location>
        <topology evidence="1">Multi-pass membrane protein</topology>
    </subcellularLocation>
</comment>
<evidence type="ECO:0000313" key="10">
    <source>
        <dbReference type="EMBL" id="CAB3977171.1"/>
    </source>
</evidence>
<dbReference type="InterPro" id="IPR002524">
    <property type="entry name" value="Cation_efflux"/>
</dbReference>
<evidence type="ECO:0000259" key="8">
    <source>
        <dbReference type="Pfam" id="PF01545"/>
    </source>
</evidence>
<feature type="domain" description="Cation efflux protein cytoplasmic" evidence="9">
    <location>
        <begin position="277"/>
        <end position="351"/>
    </location>
</feature>
<dbReference type="EMBL" id="CACRXK020000033">
    <property type="protein sequence ID" value="CAB3977171.1"/>
    <property type="molecule type" value="Genomic_DNA"/>
</dbReference>
<dbReference type="InterPro" id="IPR050291">
    <property type="entry name" value="CDF_Transporter"/>
</dbReference>
<dbReference type="InterPro" id="IPR027470">
    <property type="entry name" value="Cation_efflux_CTD"/>
</dbReference>
<evidence type="ECO:0000313" key="11">
    <source>
        <dbReference type="Proteomes" id="UP001152795"/>
    </source>
</evidence>
<evidence type="ECO:0000256" key="1">
    <source>
        <dbReference type="ARBA" id="ARBA00004127"/>
    </source>
</evidence>
<evidence type="ECO:0000256" key="7">
    <source>
        <dbReference type="ARBA" id="ARBA00023136"/>
    </source>
</evidence>
<accession>A0A6S7FS81</accession>
<sequence length="368" mass="40707">MATTTTTIQSESAQTLMEEIVPTNSAINLKKSAKEKGEHVCKNVQRYYKRQEELQSMLADDNDNNDEMNKGDDSKLAARAAKISLACNVVLLIAKLVASVLSGSLSIISSVVDSAVDLLSGLVIWLTNRSIRMTNFYEYPVGKTRLEPLAITVLSVIMAIASLQIIIESAQSLVNNSGDPDMSIPTVIIICGTIVTKILLFIYCRRYKSPSTDVLTQDHRNDIISNAVALAFGYIGYKLWKPGDAVGAILISVYIAYGWFGVGWDQVKALSGLTATPELLTKLLQVCCNFDHRIQSIDTLRAYHFGNNLIVEAHIVLPPDITLKEAHDIGEPLQKKLENFSFVERAFVHIDYDSEHRPEHEHAGRIDS</sequence>
<dbReference type="Gene3D" id="3.30.70.1350">
    <property type="entry name" value="Cation efflux protein, cytoplasmic domain"/>
    <property type="match status" value="1"/>
</dbReference>
<dbReference type="OrthoDB" id="78296at2759"/>
<protein>
    <submittedName>
        <fullName evidence="10">Metal tolerance 9-like</fullName>
    </submittedName>
</protein>
<dbReference type="FunFam" id="3.30.70.1350:FF:000001">
    <property type="entry name" value="Metal tolerance protein 11"/>
    <property type="match status" value="1"/>
</dbReference>
<keyword evidence="11" id="KW-1185">Reference proteome</keyword>
<dbReference type="AlphaFoldDB" id="A0A6S7FS81"/>
<dbReference type="Gene3D" id="1.20.1510.10">
    <property type="entry name" value="Cation efflux protein transmembrane domain"/>
    <property type="match status" value="1"/>
</dbReference>
<keyword evidence="4" id="KW-0812">Transmembrane</keyword>
<dbReference type="SUPFAM" id="SSF160240">
    <property type="entry name" value="Cation efflux protein cytoplasmic domain-like"/>
    <property type="match status" value="1"/>
</dbReference>
<dbReference type="SUPFAM" id="SSF161111">
    <property type="entry name" value="Cation efflux protein transmembrane domain-like"/>
    <property type="match status" value="1"/>
</dbReference>
<dbReference type="InterPro" id="IPR036837">
    <property type="entry name" value="Cation_efflux_CTD_sf"/>
</dbReference>
<dbReference type="PANTHER" id="PTHR43840">
    <property type="entry name" value="MITOCHONDRIAL METAL TRANSPORTER 1-RELATED"/>
    <property type="match status" value="1"/>
</dbReference>
<keyword evidence="5" id="KW-1133">Transmembrane helix</keyword>
<gene>
    <name evidence="10" type="ORF">PACLA_8A051683</name>
</gene>
<comment type="caution">
    <text evidence="10">The sequence shown here is derived from an EMBL/GenBank/DDBJ whole genome shotgun (WGS) entry which is preliminary data.</text>
</comment>
<dbReference type="Proteomes" id="UP001152795">
    <property type="component" value="Unassembled WGS sequence"/>
</dbReference>
<name>A0A6S7FS81_PARCT</name>
<dbReference type="InterPro" id="IPR058533">
    <property type="entry name" value="Cation_efflux_TM"/>
</dbReference>
<dbReference type="Pfam" id="PF01545">
    <property type="entry name" value="Cation_efflux"/>
    <property type="match status" value="1"/>
</dbReference>
<dbReference type="GO" id="GO:0008324">
    <property type="term" value="F:monoatomic cation transmembrane transporter activity"/>
    <property type="evidence" value="ECO:0007669"/>
    <property type="project" value="InterPro"/>
</dbReference>
<evidence type="ECO:0000256" key="2">
    <source>
        <dbReference type="ARBA" id="ARBA00008873"/>
    </source>
</evidence>
<dbReference type="Pfam" id="PF16916">
    <property type="entry name" value="ZT_dimer"/>
    <property type="match status" value="1"/>
</dbReference>
<dbReference type="FunFam" id="1.20.1510.10:FF:000005">
    <property type="entry name" value="Putative Cation diffusion facilitator 1"/>
    <property type="match status" value="1"/>
</dbReference>
<organism evidence="10 11">
    <name type="scientific">Paramuricea clavata</name>
    <name type="common">Red gorgonian</name>
    <name type="synonym">Violescent sea-whip</name>
    <dbReference type="NCBI Taxonomy" id="317549"/>
    <lineage>
        <taxon>Eukaryota</taxon>
        <taxon>Metazoa</taxon>
        <taxon>Cnidaria</taxon>
        <taxon>Anthozoa</taxon>
        <taxon>Octocorallia</taxon>
        <taxon>Malacalcyonacea</taxon>
        <taxon>Plexauridae</taxon>
        <taxon>Paramuricea</taxon>
    </lineage>
</organism>
<keyword evidence="3" id="KW-0813">Transport</keyword>
<keyword evidence="7" id="KW-0472">Membrane</keyword>
<proteinExistence type="inferred from homology"/>
<reference evidence="10" key="1">
    <citation type="submission" date="2020-04" db="EMBL/GenBank/DDBJ databases">
        <authorList>
            <person name="Alioto T."/>
            <person name="Alioto T."/>
            <person name="Gomez Garrido J."/>
        </authorList>
    </citation>
    <scope>NUCLEOTIDE SEQUENCE</scope>
    <source>
        <strain evidence="10">A484AB</strain>
    </source>
</reference>
<feature type="domain" description="Cation efflux protein transmembrane" evidence="8">
    <location>
        <begin position="82"/>
        <end position="270"/>
    </location>
</feature>
<dbReference type="PANTHER" id="PTHR43840:SF13">
    <property type="entry name" value="CATION EFFLUX PROTEIN CYTOPLASMIC DOMAIN-CONTAINING PROTEIN"/>
    <property type="match status" value="1"/>
</dbReference>
<dbReference type="GO" id="GO:0012505">
    <property type="term" value="C:endomembrane system"/>
    <property type="evidence" value="ECO:0007669"/>
    <property type="project" value="UniProtKB-SubCell"/>
</dbReference>
<evidence type="ECO:0000256" key="6">
    <source>
        <dbReference type="ARBA" id="ARBA00023065"/>
    </source>
</evidence>
<evidence type="ECO:0000256" key="3">
    <source>
        <dbReference type="ARBA" id="ARBA00022448"/>
    </source>
</evidence>
<dbReference type="NCBIfam" id="TIGR01297">
    <property type="entry name" value="CDF"/>
    <property type="match status" value="1"/>
</dbReference>
<evidence type="ECO:0000259" key="9">
    <source>
        <dbReference type="Pfam" id="PF16916"/>
    </source>
</evidence>
<evidence type="ECO:0000256" key="4">
    <source>
        <dbReference type="ARBA" id="ARBA00022692"/>
    </source>
</evidence>
<keyword evidence="6" id="KW-0406">Ion transport</keyword>
<evidence type="ECO:0000256" key="5">
    <source>
        <dbReference type="ARBA" id="ARBA00022989"/>
    </source>
</evidence>